<evidence type="ECO:0000256" key="4">
    <source>
        <dbReference type="ARBA" id="ARBA00022989"/>
    </source>
</evidence>
<dbReference type="PANTHER" id="PTHR19282:SF515">
    <property type="entry name" value="TETRASPANIN"/>
    <property type="match status" value="1"/>
</dbReference>
<name>V3Z0K5_LOTGI</name>
<organism evidence="8 9">
    <name type="scientific">Lottia gigantea</name>
    <name type="common">Giant owl limpet</name>
    <dbReference type="NCBI Taxonomy" id="225164"/>
    <lineage>
        <taxon>Eukaryota</taxon>
        <taxon>Metazoa</taxon>
        <taxon>Spiralia</taxon>
        <taxon>Lophotrochozoa</taxon>
        <taxon>Mollusca</taxon>
        <taxon>Gastropoda</taxon>
        <taxon>Patellogastropoda</taxon>
        <taxon>Lottioidea</taxon>
        <taxon>Lottiidae</taxon>
        <taxon>Lottia</taxon>
    </lineage>
</organism>
<dbReference type="GO" id="GO:0005886">
    <property type="term" value="C:plasma membrane"/>
    <property type="evidence" value="ECO:0007669"/>
    <property type="project" value="TreeGrafter"/>
</dbReference>
<reference evidence="8 9" key="1">
    <citation type="journal article" date="2013" name="Nature">
        <title>Insights into bilaterian evolution from three spiralian genomes.</title>
        <authorList>
            <person name="Simakov O."/>
            <person name="Marletaz F."/>
            <person name="Cho S.J."/>
            <person name="Edsinger-Gonzales E."/>
            <person name="Havlak P."/>
            <person name="Hellsten U."/>
            <person name="Kuo D.H."/>
            <person name="Larsson T."/>
            <person name="Lv J."/>
            <person name="Arendt D."/>
            <person name="Savage R."/>
            <person name="Osoegawa K."/>
            <person name="de Jong P."/>
            <person name="Grimwood J."/>
            <person name="Chapman J.A."/>
            <person name="Shapiro H."/>
            <person name="Aerts A."/>
            <person name="Otillar R.P."/>
            <person name="Terry A.Y."/>
            <person name="Boore J.L."/>
            <person name="Grigoriev I.V."/>
            <person name="Lindberg D.R."/>
            <person name="Seaver E.C."/>
            <person name="Weisblat D.A."/>
            <person name="Putnam N.H."/>
            <person name="Rokhsar D.S."/>
        </authorList>
    </citation>
    <scope>NUCLEOTIDE SEQUENCE [LARGE SCALE GENOMIC DNA]</scope>
</reference>
<comment type="subcellular location">
    <subcellularLocation>
        <location evidence="1 7">Membrane</location>
        <topology evidence="1 7">Multi-pass membrane protein</topology>
    </subcellularLocation>
</comment>
<evidence type="ECO:0000256" key="1">
    <source>
        <dbReference type="ARBA" id="ARBA00004141"/>
    </source>
</evidence>
<protein>
    <recommendedName>
        <fullName evidence="7">Tetraspanin</fullName>
    </recommendedName>
</protein>
<feature type="transmembrane region" description="Helical" evidence="7">
    <location>
        <begin position="60"/>
        <end position="81"/>
    </location>
</feature>
<dbReference type="Proteomes" id="UP000030746">
    <property type="component" value="Unassembled WGS sequence"/>
</dbReference>
<comment type="similarity">
    <text evidence="2 7">Belongs to the tetraspanin (TM4SF) family.</text>
</comment>
<dbReference type="Gene3D" id="1.10.1450.10">
    <property type="entry name" value="Tetraspanin"/>
    <property type="match status" value="1"/>
</dbReference>
<evidence type="ECO:0000256" key="2">
    <source>
        <dbReference type="ARBA" id="ARBA00006840"/>
    </source>
</evidence>
<dbReference type="PANTHER" id="PTHR19282">
    <property type="entry name" value="TETRASPANIN"/>
    <property type="match status" value="1"/>
</dbReference>
<dbReference type="InterPro" id="IPR008952">
    <property type="entry name" value="Tetraspanin_EC2_sf"/>
</dbReference>
<evidence type="ECO:0000256" key="7">
    <source>
        <dbReference type="RuleBase" id="RU361218"/>
    </source>
</evidence>
<sequence length="261" mass="29420">MTLESDHRCCECSFWAKYVLFGFNFLVWVAGIVLIAIGIWARLQKEGLDPLDHLVTDPAYILIAVGVVMFFISFFGCIGALRENVTLLKIFCIVVVIIFILQVIAGVLAFVFVDSIEKQVLDYMKHSLEHYDDNADINDLVDQIQKQYKCCGAASYNDWEVNFYYNCSSTAVSRCGVPSSCCRQLGNSGVQCGYNSRRHGEQYANAVIYITGCIHPLMTVFQDNLVIIGLLAFCVGFIELFSLLLAHYLMRNIMLNNKLLN</sequence>
<keyword evidence="3 7" id="KW-0812">Transmembrane</keyword>
<dbReference type="CTD" id="20244578"/>
<feature type="disulfide bond" evidence="6">
    <location>
        <begin position="150"/>
        <end position="181"/>
    </location>
</feature>
<keyword evidence="5 7" id="KW-0472">Membrane</keyword>
<gene>
    <name evidence="8" type="ORF">LOTGIDRAFT_184042</name>
</gene>
<evidence type="ECO:0000256" key="6">
    <source>
        <dbReference type="PIRSR" id="PIRSR002419-1"/>
    </source>
</evidence>
<keyword evidence="9" id="KW-1185">Reference proteome</keyword>
<dbReference type="KEGG" id="lgi:LOTGIDRAFT_184042"/>
<feature type="disulfide bond" evidence="6">
    <location>
        <begin position="151"/>
        <end position="167"/>
    </location>
</feature>
<dbReference type="InterPro" id="IPR000301">
    <property type="entry name" value="Tetraspanin_animals"/>
</dbReference>
<feature type="transmembrane region" description="Helical" evidence="7">
    <location>
        <begin position="18"/>
        <end position="40"/>
    </location>
</feature>
<dbReference type="EMBL" id="KB203566">
    <property type="protein sequence ID" value="ESO84008.1"/>
    <property type="molecule type" value="Genomic_DNA"/>
</dbReference>
<keyword evidence="4 7" id="KW-1133">Transmembrane helix</keyword>
<dbReference type="OMA" id="ECGVPHT"/>
<dbReference type="PIRSF" id="PIRSF002419">
    <property type="entry name" value="Tetraspanin"/>
    <property type="match status" value="1"/>
</dbReference>
<feature type="transmembrane region" description="Helical" evidence="7">
    <location>
        <begin position="225"/>
        <end position="249"/>
    </location>
</feature>
<dbReference type="RefSeq" id="XP_009065136.1">
    <property type="nucleotide sequence ID" value="XM_009066888.1"/>
</dbReference>
<evidence type="ECO:0000313" key="8">
    <source>
        <dbReference type="EMBL" id="ESO84008.1"/>
    </source>
</evidence>
<accession>V3Z0K5</accession>
<evidence type="ECO:0000256" key="5">
    <source>
        <dbReference type="ARBA" id="ARBA00023136"/>
    </source>
</evidence>
<dbReference type="OrthoDB" id="2014092at2759"/>
<dbReference type="HOGENOM" id="CLU_055524_0_0_1"/>
<feature type="transmembrane region" description="Helical" evidence="7">
    <location>
        <begin position="88"/>
        <end position="113"/>
    </location>
</feature>
<dbReference type="InterPro" id="IPR018499">
    <property type="entry name" value="Tetraspanin/Peripherin"/>
</dbReference>
<dbReference type="AlphaFoldDB" id="V3Z0K5"/>
<dbReference type="PRINTS" id="PR00259">
    <property type="entry name" value="TMFOUR"/>
</dbReference>
<keyword evidence="6" id="KW-1015">Disulfide bond</keyword>
<evidence type="ECO:0000313" key="9">
    <source>
        <dbReference type="Proteomes" id="UP000030746"/>
    </source>
</evidence>
<dbReference type="SUPFAM" id="SSF48652">
    <property type="entry name" value="Tetraspanin"/>
    <property type="match status" value="1"/>
</dbReference>
<proteinExistence type="inferred from homology"/>
<dbReference type="Pfam" id="PF00335">
    <property type="entry name" value="Tetraspanin"/>
    <property type="match status" value="1"/>
</dbReference>
<evidence type="ECO:0000256" key="3">
    <source>
        <dbReference type="ARBA" id="ARBA00022692"/>
    </source>
</evidence>
<dbReference type="GeneID" id="20244578"/>